<keyword evidence="4" id="KW-1185">Reference proteome</keyword>
<sequence>MARQAQAPDRATDVFALSSFLYGGHADYFEELYAKYEDDPNSVDPQWRDRNRTRLHIRLWLVSGPLRPDLWLCIVALSGISLGNHR</sequence>
<proteinExistence type="predicted"/>
<evidence type="ECO:0000256" key="1">
    <source>
        <dbReference type="ARBA" id="ARBA00023152"/>
    </source>
</evidence>
<evidence type="ECO:0000313" key="3">
    <source>
        <dbReference type="EMBL" id="PQA71479.1"/>
    </source>
</evidence>
<feature type="non-terminal residue" evidence="3">
    <location>
        <position position="86"/>
    </location>
</feature>
<accession>A0A2S7IU03</accession>
<dbReference type="OrthoDB" id="9759785at2"/>
<dbReference type="Pfam" id="PF16078">
    <property type="entry name" value="2-oxogl_dehyd_N"/>
    <property type="match status" value="1"/>
</dbReference>
<feature type="domain" description="2-oxoglutarate dehydrogenase E1 component N-terminal" evidence="2">
    <location>
        <begin position="18"/>
        <end position="49"/>
    </location>
</feature>
<reference evidence="3 4" key="1">
    <citation type="submission" date="2018-02" db="EMBL/GenBank/DDBJ databases">
        <title>Draft genome sequence of Ochrobactrum oryzae found in Brazil.</title>
        <authorList>
            <person name="Cerdeira L."/>
            <person name="Andrade F."/>
            <person name="Zacariotto T."/>
            <person name="Barbosa B."/>
            <person name="Santos S."/>
            <person name="Cassetari V."/>
            <person name="Lincopan N."/>
        </authorList>
    </citation>
    <scope>NUCLEOTIDE SEQUENCE [LARGE SCALE GENOMIC DNA]</scope>
    <source>
        <strain evidence="3 4">OA447</strain>
    </source>
</reference>
<evidence type="ECO:0000259" key="2">
    <source>
        <dbReference type="Pfam" id="PF16078"/>
    </source>
</evidence>
<dbReference type="AlphaFoldDB" id="A0A2S7IU03"/>
<organism evidence="3 4">
    <name type="scientific">Brucella oryzae</name>
    <dbReference type="NCBI Taxonomy" id="335286"/>
    <lineage>
        <taxon>Bacteria</taxon>
        <taxon>Pseudomonadati</taxon>
        <taxon>Pseudomonadota</taxon>
        <taxon>Alphaproteobacteria</taxon>
        <taxon>Hyphomicrobiales</taxon>
        <taxon>Brucellaceae</taxon>
        <taxon>Brucella/Ochrobactrum group</taxon>
        <taxon>Brucella</taxon>
    </lineage>
</organism>
<comment type="caution">
    <text evidence="3">The sequence shown here is derived from an EMBL/GenBank/DDBJ whole genome shotgun (WGS) entry which is preliminary data.</text>
</comment>
<dbReference type="EMBL" id="PTRC01000196">
    <property type="protein sequence ID" value="PQA71479.1"/>
    <property type="molecule type" value="Genomic_DNA"/>
</dbReference>
<protein>
    <recommendedName>
        <fullName evidence="2">2-oxoglutarate dehydrogenase E1 component N-terminal domain-containing protein</fullName>
    </recommendedName>
</protein>
<gene>
    <name evidence="3" type="ORF">C3731_21950</name>
</gene>
<name>A0A2S7IU03_9HYPH</name>
<keyword evidence="1" id="KW-0324">Glycolysis</keyword>
<dbReference type="Proteomes" id="UP000238493">
    <property type="component" value="Unassembled WGS sequence"/>
</dbReference>
<evidence type="ECO:0000313" key="4">
    <source>
        <dbReference type="Proteomes" id="UP000238493"/>
    </source>
</evidence>
<dbReference type="InterPro" id="IPR032106">
    <property type="entry name" value="2-oxogl_dehyd_N"/>
</dbReference>
<dbReference type="GO" id="GO:0006096">
    <property type="term" value="P:glycolytic process"/>
    <property type="evidence" value="ECO:0007669"/>
    <property type="project" value="UniProtKB-KW"/>
</dbReference>